<sequence length="528" mass="60417">MLLEKLQAIQGSLFKESCSTFQLMIYAVTSIVVYVLYRHLKLAYLGRKLKAAPAPSLPSAGFFNSRPAITVLKYKREGRLLEFLWGLFYGDNENFSVRIGGKTLFATSDPENIKALLATQFNDFELGVRHSHFKPLLGDGIFTLDYDGWKHSRALLRPNFSREKIGHTKALESHVQALFYHVKATNGAPFDIQNLFFKITVDTATEFLFGHSAHSLRDGTLEQFEEQFEGERDFYRAFNCAQETLASRAWLQQWYWLICPRSFLDNCKVVHNFADFYVNKALSMSPEEVEKKSETSYTFLYELVKSTRNPRALRDQLLNIMIAGRDTTAGLMSFTMFELARNPDVWEKLKQEIHEHFGSGKEARTEDMTFETLKKCNYLKNVINEVLRLYPSVPVNYRFANKNTTLPRGGGKDGSKPVLIEKGECIGYLIVCTHRNEKYFGKDAHVFRPERWDDKSLKPGWAYLPFNGGPRICLGQQFAITEASYIISRIAQEFPNLRDCNVEPMKYPPRITSQLTSSVSAGCCVSLT</sequence>
<keyword evidence="3 8" id="KW-0349">Heme</keyword>
<gene>
    <name evidence="10" type="ORF">PUMCH_004942</name>
</gene>
<organism evidence="10 11">
    <name type="scientific">Australozyma saopauloensis</name>
    <dbReference type="NCBI Taxonomy" id="291208"/>
    <lineage>
        <taxon>Eukaryota</taxon>
        <taxon>Fungi</taxon>
        <taxon>Dikarya</taxon>
        <taxon>Ascomycota</taxon>
        <taxon>Saccharomycotina</taxon>
        <taxon>Pichiomycetes</taxon>
        <taxon>Metschnikowiaceae</taxon>
        <taxon>Australozyma</taxon>
    </lineage>
</organism>
<keyword evidence="7 9" id="KW-0503">Monooxygenase</keyword>
<dbReference type="GO" id="GO:0016712">
    <property type="term" value="F:oxidoreductase activity, acting on paired donors, with incorporation or reduction of molecular oxygen, reduced flavin or flavoprotein as one donor, and incorporation of one atom of oxygen"/>
    <property type="evidence" value="ECO:0007669"/>
    <property type="project" value="InterPro"/>
</dbReference>
<evidence type="ECO:0000256" key="6">
    <source>
        <dbReference type="ARBA" id="ARBA00023004"/>
    </source>
</evidence>
<reference evidence="10 11" key="1">
    <citation type="submission" date="2023-10" db="EMBL/GenBank/DDBJ databases">
        <title>Draft Genome Sequence of Candida saopaulonensis from a very Premature Infant with Sepsis.</title>
        <authorList>
            <person name="Ning Y."/>
            <person name="Dai R."/>
            <person name="Xiao M."/>
            <person name="Xu Y."/>
            <person name="Yan Q."/>
            <person name="Zhang L."/>
        </authorList>
    </citation>
    <scope>NUCLEOTIDE SEQUENCE [LARGE SCALE GENOMIC DNA]</scope>
    <source>
        <strain evidence="10 11">19XY460</strain>
    </source>
</reference>
<evidence type="ECO:0000313" key="11">
    <source>
        <dbReference type="Proteomes" id="UP001338582"/>
    </source>
</evidence>
<evidence type="ECO:0000256" key="2">
    <source>
        <dbReference type="ARBA" id="ARBA00010617"/>
    </source>
</evidence>
<dbReference type="InterPro" id="IPR001128">
    <property type="entry name" value="Cyt_P450"/>
</dbReference>
<dbReference type="GO" id="GO:0005506">
    <property type="term" value="F:iron ion binding"/>
    <property type="evidence" value="ECO:0007669"/>
    <property type="project" value="InterPro"/>
</dbReference>
<dbReference type="KEGG" id="asau:88176002"/>
<dbReference type="InterPro" id="IPR036396">
    <property type="entry name" value="Cyt_P450_sf"/>
</dbReference>
<dbReference type="CDD" id="cd11063">
    <property type="entry name" value="CYP52"/>
    <property type="match status" value="1"/>
</dbReference>
<dbReference type="PANTHER" id="PTHR24287">
    <property type="entry name" value="P450, PUTATIVE (EUROFUNG)-RELATED"/>
    <property type="match status" value="1"/>
</dbReference>
<keyword evidence="11" id="KW-1185">Reference proteome</keyword>
<dbReference type="GeneID" id="88176002"/>
<dbReference type="PRINTS" id="PR01239">
    <property type="entry name" value="EP450IICYP52"/>
</dbReference>
<dbReference type="PRINTS" id="PR00385">
    <property type="entry name" value="P450"/>
</dbReference>
<evidence type="ECO:0000256" key="3">
    <source>
        <dbReference type="ARBA" id="ARBA00022617"/>
    </source>
</evidence>
<comment type="cofactor">
    <cofactor evidence="1 8">
        <name>heme</name>
        <dbReference type="ChEBI" id="CHEBI:30413"/>
    </cofactor>
</comment>
<proteinExistence type="inferred from homology"/>
<evidence type="ECO:0000256" key="4">
    <source>
        <dbReference type="ARBA" id="ARBA00022723"/>
    </source>
</evidence>
<feature type="binding site" description="axial binding residue" evidence="8">
    <location>
        <position position="473"/>
    </location>
    <ligand>
        <name>heme</name>
        <dbReference type="ChEBI" id="CHEBI:30413"/>
    </ligand>
    <ligandPart>
        <name>Fe</name>
        <dbReference type="ChEBI" id="CHEBI:18248"/>
    </ligandPart>
</feature>
<dbReference type="Proteomes" id="UP001338582">
    <property type="component" value="Chromosome 7"/>
</dbReference>
<accession>A0AAX4HGE3</accession>
<evidence type="ECO:0000256" key="5">
    <source>
        <dbReference type="ARBA" id="ARBA00023002"/>
    </source>
</evidence>
<dbReference type="InterPro" id="IPR002402">
    <property type="entry name" value="Cyt_P450_E_grp-II"/>
</dbReference>
<dbReference type="SUPFAM" id="SSF48264">
    <property type="entry name" value="Cytochrome P450"/>
    <property type="match status" value="1"/>
</dbReference>
<evidence type="ECO:0000256" key="8">
    <source>
        <dbReference type="PIRSR" id="PIRSR602402-1"/>
    </source>
</evidence>
<dbReference type="InterPro" id="IPR047146">
    <property type="entry name" value="Cyt_P450_E_CYP52_fungi"/>
</dbReference>
<dbReference type="EMBL" id="CP138900">
    <property type="protein sequence ID" value="WPK27549.1"/>
    <property type="molecule type" value="Genomic_DNA"/>
</dbReference>
<dbReference type="AlphaFoldDB" id="A0AAX4HGE3"/>
<keyword evidence="4 8" id="KW-0479">Metal-binding</keyword>
<dbReference type="PROSITE" id="PS00086">
    <property type="entry name" value="CYTOCHROME_P450"/>
    <property type="match status" value="1"/>
</dbReference>
<dbReference type="GO" id="GO:0020037">
    <property type="term" value="F:heme binding"/>
    <property type="evidence" value="ECO:0007669"/>
    <property type="project" value="InterPro"/>
</dbReference>
<dbReference type="Gene3D" id="1.10.630.10">
    <property type="entry name" value="Cytochrome P450"/>
    <property type="match status" value="1"/>
</dbReference>
<comment type="similarity">
    <text evidence="2 9">Belongs to the cytochrome P450 family.</text>
</comment>
<dbReference type="RefSeq" id="XP_062879927.1">
    <property type="nucleotide sequence ID" value="XM_063023857.1"/>
</dbReference>
<evidence type="ECO:0000256" key="1">
    <source>
        <dbReference type="ARBA" id="ARBA00001971"/>
    </source>
</evidence>
<evidence type="ECO:0000256" key="7">
    <source>
        <dbReference type="ARBA" id="ARBA00023033"/>
    </source>
</evidence>
<dbReference type="Pfam" id="PF00067">
    <property type="entry name" value="p450"/>
    <property type="match status" value="1"/>
</dbReference>
<evidence type="ECO:0000256" key="9">
    <source>
        <dbReference type="RuleBase" id="RU000461"/>
    </source>
</evidence>
<keyword evidence="6 8" id="KW-0408">Iron</keyword>
<dbReference type="PANTHER" id="PTHR24287:SF1">
    <property type="entry name" value="P450, PUTATIVE (EUROFUNG)-RELATED"/>
    <property type="match status" value="1"/>
</dbReference>
<dbReference type="PRINTS" id="PR00464">
    <property type="entry name" value="EP450II"/>
</dbReference>
<name>A0AAX4HGE3_9ASCO</name>
<evidence type="ECO:0000313" key="10">
    <source>
        <dbReference type="EMBL" id="WPK27549.1"/>
    </source>
</evidence>
<dbReference type="InterPro" id="IPR002974">
    <property type="entry name" value="Cyt_P450_E_CYP52_ascomycetes"/>
</dbReference>
<keyword evidence="5 9" id="KW-0560">Oxidoreductase</keyword>
<dbReference type="InterPro" id="IPR017972">
    <property type="entry name" value="Cyt_P450_CS"/>
</dbReference>
<protein>
    <submittedName>
        <fullName evidence="10">Uncharacterized protein</fullName>
    </submittedName>
</protein>